<protein>
    <submittedName>
        <fullName evidence="2">Nucleotide disphospho-sugar-binding domain-containing protein</fullName>
    </submittedName>
</protein>
<dbReference type="PANTHER" id="PTHR48050:SF13">
    <property type="entry name" value="STEROL 3-BETA-GLUCOSYLTRANSFERASE UGT80A2"/>
    <property type="match status" value="1"/>
</dbReference>
<dbReference type="InterPro" id="IPR010610">
    <property type="entry name" value="EryCIII-like_C"/>
</dbReference>
<dbReference type="EMBL" id="CP159218">
    <property type="protein sequence ID" value="XCG62606.1"/>
    <property type="molecule type" value="Genomic_DNA"/>
</dbReference>
<accession>A0AAU8DLG9</accession>
<dbReference type="GO" id="GO:0016757">
    <property type="term" value="F:glycosyltransferase activity"/>
    <property type="evidence" value="ECO:0007669"/>
    <property type="project" value="UniProtKB-ARBA"/>
</dbReference>
<organism evidence="2">
    <name type="scientific">Nakamurella sp. A5-74</name>
    <dbReference type="NCBI Taxonomy" id="3158264"/>
    <lineage>
        <taxon>Bacteria</taxon>
        <taxon>Bacillati</taxon>
        <taxon>Actinomycetota</taxon>
        <taxon>Actinomycetes</taxon>
        <taxon>Nakamurellales</taxon>
        <taxon>Nakamurellaceae</taxon>
        <taxon>Nakamurella</taxon>
    </lineage>
</organism>
<gene>
    <name evidence="2" type="ORF">ABLG96_15380</name>
</gene>
<sequence length="114" mass="11975">MLGWSRFIPFGALFRRADVFVTNGGFGATQQALACGIPVVVAGATDDKPSVAARVAARGVGVELGTATPEPARIKDAVLGLLLDQATRTRVAVLAQEYHDHDAVAEVEQLADLF</sequence>
<evidence type="ECO:0000313" key="2">
    <source>
        <dbReference type="EMBL" id="XCG62606.1"/>
    </source>
</evidence>
<feature type="domain" description="Erythromycin biosynthesis protein CIII-like C-terminal" evidence="1">
    <location>
        <begin position="6"/>
        <end position="107"/>
    </location>
</feature>
<dbReference type="AlphaFoldDB" id="A0AAU8DLG9"/>
<name>A0AAU8DLG9_9ACTN</name>
<dbReference type="Pfam" id="PF06722">
    <property type="entry name" value="EryCIII-like_C"/>
    <property type="match status" value="1"/>
</dbReference>
<dbReference type="PANTHER" id="PTHR48050">
    <property type="entry name" value="STEROL 3-BETA-GLUCOSYLTRANSFERASE"/>
    <property type="match status" value="1"/>
</dbReference>
<dbReference type="Gene3D" id="3.40.50.2000">
    <property type="entry name" value="Glycogen Phosphorylase B"/>
    <property type="match status" value="1"/>
</dbReference>
<dbReference type="InterPro" id="IPR050426">
    <property type="entry name" value="Glycosyltransferase_28"/>
</dbReference>
<dbReference type="SUPFAM" id="SSF53756">
    <property type="entry name" value="UDP-Glycosyltransferase/glycogen phosphorylase"/>
    <property type="match status" value="1"/>
</dbReference>
<proteinExistence type="predicted"/>
<evidence type="ECO:0000259" key="1">
    <source>
        <dbReference type="Pfam" id="PF06722"/>
    </source>
</evidence>
<reference evidence="2" key="1">
    <citation type="submission" date="2024-05" db="EMBL/GenBank/DDBJ databases">
        <authorList>
            <person name="Cai S.Y."/>
            <person name="Jin L.M."/>
            <person name="Li H.R."/>
        </authorList>
    </citation>
    <scope>NUCLEOTIDE SEQUENCE</scope>
    <source>
        <strain evidence="2">A5-74</strain>
    </source>
</reference>
<dbReference type="RefSeq" id="WP_353648221.1">
    <property type="nucleotide sequence ID" value="NZ_CP159218.1"/>
</dbReference>